<sequence>MGEEGGLGDFFFYVMFVYPVTNWILKPGRFQKKKGIMYAIAFLVVIASIKIGVDVMDRGPNYYQVLGVNRASNPLEIKRAYKKMAVELHPDKNPSPNAEEEFNRLKSAYDVLMDMELREVYNKFGEDGIKSNKRFDEYQMLLEIAIFYVTWGMLAYVLTLGKSSVTARTWIFTGEIVMLVAEVTFMLNQGEMPTWFLPFVTEHELILLLHALFPPFMNGCRCIGSALYVDIDQQTRNLLQELHNQNNTILLVLRDIQVNLQQGVAVAGSGGGGKVVGGASSAIKATPTGKLKELEERMKANALGLKTSAVAKELENSGKTGVSSFWWMLGLYIVFYYIFG</sequence>
<dbReference type="PRINTS" id="PR00625">
    <property type="entry name" value="JDOMAIN"/>
</dbReference>
<reference evidence="4" key="1">
    <citation type="submission" date="2021-01" db="EMBL/GenBank/DDBJ databases">
        <authorList>
            <person name="Corre E."/>
            <person name="Pelletier E."/>
            <person name="Niang G."/>
            <person name="Scheremetjew M."/>
            <person name="Finn R."/>
            <person name="Kale V."/>
            <person name="Holt S."/>
            <person name="Cochrane G."/>
            <person name="Meng A."/>
            <person name="Brown T."/>
            <person name="Cohen L."/>
        </authorList>
    </citation>
    <scope>NUCLEOTIDE SEQUENCE</scope>
    <source>
        <strain evidence="4">CCMP1661</strain>
    </source>
</reference>
<dbReference type="CDD" id="cd06257">
    <property type="entry name" value="DnaJ"/>
    <property type="match status" value="1"/>
</dbReference>
<dbReference type="PROSITE" id="PS50076">
    <property type="entry name" value="DNAJ_2"/>
    <property type="match status" value="1"/>
</dbReference>
<dbReference type="GO" id="GO:0036503">
    <property type="term" value="P:ERAD pathway"/>
    <property type="evidence" value="ECO:0007669"/>
    <property type="project" value="TreeGrafter"/>
</dbReference>
<dbReference type="SUPFAM" id="SSF46565">
    <property type="entry name" value="Chaperone J-domain"/>
    <property type="match status" value="1"/>
</dbReference>
<keyword evidence="2" id="KW-1133">Transmembrane helix</keyword>
<protein>
    <recommendedName>
        <fullName evidence="3">J domain-containing protein</fullName>
    </recommendedName>
</protein>
<evidence type="ECO:0000313" key="4">
    <source>
        <dbReference type="EMBL" id="CAD9870101.1"/>
    </source>
</evidence>
<dbReference type="InterPro" id="IPR001623">
    <property type="entry name" value="DnaJ_domain"/>
</dbReference>
<dbReference type="GO" id="GO:0051087">
    <property type="term" value="F:protein-folding chaperone binding"/>
    <property type="evidence" value="ECO:0007669"/>
    <property type="project" value="TreeGrafter"/>
</dbReference>
<dbReference type="PANTHER" id="PTHR44360:SF1">
    <property type="entry name" value="DNAJ HOMOLOG SUBFAMILY B MEMBER 9"/>
    <property type="match status" value="1"/>
</dbReference>
<gene>
    <name evidence="4" type="ORF">FJAP1339_LOCUS9465</name>
</gene>
<dbReference type="PROSITE" id="PS00636">
    <property type="entry name" value="DNAJ_1"/>
    <property type="match status" value="1"/>
</dbReference>
<dbReference type="SMART" id="SM00271">
    <property type="entry name" value="DnaJ"/>
    <property type="match status" value="1"/>
</dbReference>
<accession>A0A7S2V6D8</accession>
<dbReference type="PANTHER" id="PTHR44360">
    <property type="entry name" value="DNAJ HOMOLOG SUBFAMILY B MEMBER 9"/>
    <property type="match status" value="1"/>
</dbReference>
<dbReference type="GO" id="GO:0005783">
    <property type="term" value="C:endoplasmic reticulum"/>
    <property type="evidence" value="ECO:0007669"/>
    <property type="project" value="TreeGrafter"/>
</dbReference>
<keyword evidence="2" id="KW-0812">Transmembrane</keyword>
<dbReference type="Gene3D" id="1.10.287.110">
    <property type="entry name" value="DnaJ domain"/>
    <property type="match status" value="1"/>
</dbReference>
<keyword evidence="2" id="KW-0472">Membrane</keyword>
<feature type="transmembrane region" description="Helical" evidence="2">
    <location>
        <begin position="36"/>
        <end position="53"/>
    </location>
</feature>
<evidence type="ECO:0000256" key="1">
    <source>
        <dbReference type="ARBA" id="ARBA00023186"/>
    </source>
</evidence>
<feature type="transmembrane region" description="Helical" evidence="2">
    <location>
        <begin position="6"/>
        <end position="24"/>
    </location>
</feature>
<dbReference type="InterPro" id="IPR018253">
    <property type="entry name" value="DnaJ_domain_CS"/>
</dbReference>
<dbReference type="InterPro" id="IPR051948">
    <property type="entry name" value="Hsp70_co-chaperone_J-domain"/>
</dbReference>
<dbReference type="GO" id="GO:0051787">
    <property type="term" value="F:misfolded protein binding"/>
    <property type="evidence" value="ECO:0007669"/>
    <property type="project" value="TreeGrafter"/>
</dbReference>
<organism evidence="4">
    <name type="scientific">Fibrocapsa japonica</name>
    <dbReference type="NCBI Taxonomy" id="94617"/>
    <lineage>
        <taxon>Eukaryota</taxon>
        <taxon>Sar</taxon>
        <taxon>Stramenopiles</taxon>
        <taxon>Ochrophyta</taxon>
        <taxon>Raphidophyceae</taxon>
        <taxon>Chattonellales</taxon>
        <taxon>Chattonellaceae</taxon>
        <taxon>Fibrocapsa</taxon>
    </lineage>
</organism>
<name>A0A7S2V6D8_9STRA</name>
<evidence type="ECO:0000256" key="2">
    <source>
        <dbReference type="SAM" id="Phobius"/>
    </source>
</evidence>
<dbReference type="Pfam" id="PF00226">
    <property type="entry name" value="DnaJ"/>
    <property type="match status" value="1"/>
</dbReference>
<feature type="domain" description="J" evidence="3">
    <location>
        <begin position="61"/>
        <end position="125"/>
    </location>
</feature>
<feature type="transmembrane region" description="Helical" evidence="2">
    <location>
        <begin position="322"/>
        <end position="339"/>
    </location>
</feature>
<evidence type="ECO:0000259" key="3">
    <source>
        <dbReference type="PROSITE" id="PS50076"/>
    </source>
</evidence>
<dbReference type="AlphaFoldDB" id="A0A7S2V6D8"/>
<dbReference type="EMBL" id="HBHR01018731">
    <property type="protein sequence ID" value="CAD9870101.1"/>
    <property type="molecule type" value="Transcribed_RNA"/>
</dbReference>
<keyword evidence="1" id="KW-0143">Chaperone</keyword>
<dbReference type="InterPro" id="IPR036869">
    <property type="entry name" value="J_dom_sf"/>
</dbReference>
<feature type="transmembrane region" description="Helical" evidence="2">
    <location>
        <begin position="140"/>
        <end position="158"/>
    </location>
</feature>
<proteinExistence type="predicted"/>